<organism evidence="1 2">
    <name type="scientific">Romanomermis culicivorax</name>
    <name type="common">Nematode worm</name>
    <dbReference type="NCBI Taxonomy" id="13658"/>
    <lineage>
        <taxon>Eukaryota</taxon>
        <taxon>Metazoa</taxon>
        <taxon>Ecdysozoa</taxon>
        <taxon>Nematoda</taxon>
        <taxon>Enoplea</taxon>
        <taxon>Dorylaimia</taxon>
        <taxon>Mermithida</taxon>
        <taxon>Mermithoidea</taxon>
        <taxon>Mermithidae</taxon>
        <taxon>Romanomermis</taxon>
    </lineage>
</organism>
<dbReference type="WBParaSite" id="nRc.2.0.1.t29265-RA">
    <property type="protein sequence ID" value="nRc.2.0.1.t29265-RA"/>
    <property type="gene ID" value="nRc.2.0.1.g29265"/>
</dbReference>
<keyword evidence="1" id="KW-1185">Reference proteome</keyword>
<dbReference type="Proteomes" id="UP000887565">
    <property type="component" value="Unplaced"/>
</dbReference>
<name>A0A915JSH9_ROMCU</name>
<proteinExistence type="predicted"/>
<protein>
    <submittedName>
        <fullName evidence="2">Uncharacterized protein</fullName>
    </submittedName>
</protein>
<evidence type="ECO:0000313" key="2">
    <source>
        <dbReference type="WBParaSite" id="nRc.2.0.1.t29265-RA"/>
    </source>
</evidence>
<evidence type="ECO:0000313" key="1">
    <source>
        <dbReference type="Proteomes" id="UP000887565"/>
    </source>
</evidence>
<reference evidence="2" key="1">
    <citation type="submission" date="2022-11" db="UniProtKB">
        <authorList>
            <consortium name="WormBaseParasite"/>
        </authorList>
    </citation>
    <scope>IDENTIFICATION</scope>
</reference>
<sequence>MDNHNVIHQLQTTFRQISEQISLKPLNKESLQDAIMNYKYLLNYCCRNEAVRERCLTEEQDNKFKEDLQREIKIFQDRNGMKVEVRTPEPTFKERCNLQLKQCEFAINSSHQMHIFVFVVKENPTVRTLYENADVFPLEKEDPKEDTLMKKKFLEDLAQEIKNFKSENPAVELKMREPAERMCFGLEA</sequence>
<dbReference type="AlphaFoldDB" id="A0A915JSH9"/>
<accession>A0A915JSH9</accession>